<dbReference type="InterPro" id="IPR000524">
    <property type="entry name" value="Tscrpt_reg_HTH_GntR"/>
</dbReference>
<dbReference type="PRINTS" id="PR00035">
    <property type="entry name" value="HTHGNTR"/>
</dbReference>
<dbReference type="Proteomes" id="UP001597440">
    <property type="component" value="Unassembled WGS sequence"/>
</dbReference>
<dbReference type="Gene3D" id="1.20.120.530">
    <property type="entry name" value="GntR ligand-binding domain-like"/>
    <property type="match status" value="1"/>
</dbReference>
<dbReference type="InterPro" id="IPR036388">
    <property type="entry name" value="WH-like_DNA-bd_sf"/>
</dbReference>
<dbReference type="Gene3D" id="1.10.10.10">
    <property type="entry name" value="Winged helix-like DNA-binding domain superfamily/Winged helix DNA-binding domain"/>
    <property type="match status" value="1"/>
</dbReference>
<name>A0ABW5KYR4_9SPHI</name>
<dbReference type="PANTHER" id="PTHR43537:SF47">
    <property type="entry name" value="REGULATORY PROTEIN GNTR HTH"/>
    <property type="match status" value="1"/>
</dbReference>
<evidence type="ECO:0000313" key="6">
    <source>
        <dbReference type="Proteomes" id="UP001597440"/>
    </source>
</evidence>
<keyword evidence="6" id="KW-1185">Reference proteome</keyword>
<feature type="domain" description="HTH gntR-type" evidence="4">
    <location>
        <begin position="15"/>
        <end position="83"/>
    </location>
</feature>
<dbReference type="SMART" id="SM00895">
    <property type="entry name" value="FCD"/>
    <property type="match status" value="1"/>
</dbReference>
<dbReference type="EMBL" id="JBHULD010000006">
    <property type="protein sequence ID" value="MFD2553643.1"/>
    <property type="molecule type" value="Genomic_DNA"/>
</dbReference>
<dbReference type="CDD" id="cd07377">
    <property type="entry name" value="WHTH_GntR"/>
    <property type="match status" value="1"/>
</dbReference>
<dbReference type="InterPro" id="IPR036390">
    <property type="entry name" value="WH_DNA-bd_sf"/>
</dbReference>
<sequence>MQSSDDMTKMIIQKKSLAQEVADTLQHSIERGAFAINEKLPTEPELMQKFGVGRSTVREAIKYLSQLGFVNVQQGVGTFIISHSSNSILDEKIERADFADVFEVRQLLELKIVEKAASNRTAAHLKKMKKKLAERKQYGESGDILLCINADIEFHIAVAESCGNTILYQLYKTMSAHVTKFFSTLYKDTSTFTESQNIHEDLLQAISDKDATKASKIASKIIGRI</sequence>
<dbReference type="InterPro" id="IPR011711">
    <property type="entry name" value="GntR_C"/>
</dbReference>
<dbReference type="InterPro" id="IPR008920">
    <property type="entry name" value="TF_FadR/GntR_C"/>
</dbReference>
<evidence type="ECO:0000256" key="1">
    <source>
        <dbReference type="ARBA" id="ARBA00023015"/>
    </source>
</evidence>
<keyword evidence="3" id="KW-0804">Transcription</keyword>
<evidence type="ECO:0000259" key="4">
    <source>
        <dbReference type="PROSITE" id="PS50949"/>
    </source>
</evidence>
<evidence type="ECO:0000256" key="3">
    <source>
        <dbReference type="ARBA" id="ARBA00023163"/>
    </source>
</evidence>
<protein>
    <submittedName>
        <fullName evidence="5">FadR/GntR family transcriptional regulator</fullName>
    </submittedName>
</protein>
<evidence type="ECO:0000256" key="2">
    <source>
        <dbReference type="ARBA" id="ARBA00023125"/>
    </source>
</evidence>
<proteinExistence type="predicted"/>
<organism evidence="5 6">
    <name type="scientific">Sphingobacterium tabacisoli</name>
    <dbReference type="NCBI Taxonomy" id="2044855"/>
    <lineage>
        <taxon>Bacteria</taxon>
        <taxon>Pseudomonadati</taxon>
        <taxon>Bacteroidota</taxon>
        <taxon>Sphingobacteriia</taxon>
        <taxon>Sphingobacteriales</taxon>
        <taxon>Sphingobacteriaceae</taxon>
        <taxon>Sphingobacterium</taxon>
    </lineage>
</organism>
<accession>A0ABW5KYR4</accession>
<gene>
    <name evidence="5" type="ORF">ACFSQW_04540</name>
</gene>
<dbReference type="PROSITE" id="PS50949">
    <property type="entry name" value="HTH_GNTR"/>
    <property type="match status" value="1"/>
</dbReference>
<keyword evidence="2" id="KW-0238">DNA-binding</keyword>
<dbReference type="SUPFAM" id="SSF48008">
    <property type="entry name" value="GntR ligand-binding domain-like"/>
    <property type="match status" value="1"/>
</dbReference>
<dbReference type="SUPFAM" id="SSF46785">
    <property type="entry name" value="Winged helix' DNA-binding domain"/>
    <property type="match status" value="1"/>
</dbReference>
<keyword evidence="1" id="KW-0805">Transcription regulation</keyword>
<dbReference type="Pfam" id="PF00392">
    <property type="entry name" value="GntR"/>
    <property type="match status" value="1"/>
</dbReference>
<dbReference type="Pfam" id="PF07729">
    <property type="entry name" value="FCD"/>
    <property type="match status" value="1"/>
</dbReference>
<reference evidence="6" key="1">
    <citation type="journal article" date="2019" name="Int. J. Syst. Evol. Microbiol.">
        <title>The Global Catalogue of Microorganisms (GCM) 10K type strain sequencing project: providing services to taxonomists for standard genome sequencing and annotation.</title>
        <authorList>
            <consortium name="The Broad Institute Genomics Platform"/>
            <consortium name="The Broad Institute Genome Sequencing Center for Infectious Disease"/>
            <person name="Wu L."/>
            <person name="Ma J."/>
        </authorList>
    </citation>
    <scope>NUCLEOTIDE SEQUENCE [LARGE SCALE GENOMIC DNA]</scope>
    <source>
        <strain evidence="6">KCTC 52298</strain>
    </source>
</reference>
<dbReference type="PANTHER" id="PTHR43537">
    <property type="entry name" value="TRANSCRIPTIONAL REGULATOR, GNTR FAMILY"/>
    <property type="match status" value="1"/>
</dbReference>
<evidence type="ECO:0000313" key="5">
    <source>
        <dbReference type="EMBL" id="MFD2553643.1"/>
    </source>
</evidence>
<comment type="caution">
    <text evidence="5">The sequence shown here is derived from an EMBL/GenBank/DDBJ whole genome shotgun (WGS) entry which is preliminary data.</text>
</comment>
<dbReference type="SMART" id="SM00345">
    <property type="entry name" value="HTH_GNTR"/>
    <property type="match status" value="1"/>
</dbReference>